<evidence type="ECO:0000256" key="5">
    <source>
        <dbReference type="ARBA" id="ARBA00023180"/>
    </source>
</evidence>
<feature type="transmembrane region" description="Helical" evidence="6">
    <location>
        <begin position="191"/>
        <end position="212"/>
    </location>
</feature>
<sequence length="560" mass="62568">MDPIGSSCYNLQIKENARANLSEEDSQNEKLHEIICSVRSLSKYEGRSFRTLFPQIAAASIAASYHIVVGISLAYSGILIPNLVPHANNVTSDIQIVASTSETSWIASAIVIVAPIGGISGGFIMDRFGRLNTLKLATLPGIIGWIIIAMATNVPMLIIGRVLTGIGTSWGSSPAIVYITEIARVDMRGSLISFGPAYASLGMVLTFLKGWFLDWRTVAWMCLGYSVIPVILITLFIPESPAWLVSKGKIEEAAKSLKWLHRNQPQPEQRTETLAELQLHLLQKEHEIKLEEASRKGTGFMVKVKKFIKPTGYKPLIILFGLFFFQQFSGIYITLFYSVTFFEKTRSALNPYLASTLIGTVRFAMSCINTYMLRTFHRRPLIMFSGLGMCFCMFFSGLFTMWIIEGTSTQNWVPTTLLLLYVITSMIGLLPIPWTMTAELFPIEIRGVAHSIAYSVANLIMFASVQLYYTLEDLFGGIVGIQWFFAVISILASVYTFIFLPETHGKKLSEITDYFTNSSAIYLLSVKRNRSQVPTKKKIPPRNDIVKSNNKQNEKLIDNA</sequence>
<dbReference type="InterPro" id="IPR003663">
    <property type="entry name" value="Sugar/inositol_transpt"/>
</dbReference>
<dbReference type="SUPFAM" id="SSF103473">
    <property type="entry name" value="MFS general substrate transporter"/>
    <property type="match status" value="1"/>
</dbReference>
<dbReference type="PRINTS" id="PR00171">
    <property type="entry name" value="SUGRTRNSPORT"/>
</dbReference>
<feature type="transmembrane region" description="Helical" evidence="6">
    <location>
        <begin position="381"/>
        <end position="404"/>
    </location>
</feature>
<dbReference type="Proteomes" id="UP001152799">
    <property type="component" value="Chromosome 8"/>
</dbReference>
<dbReference type="EMBL" id="OU892284">
    <property type="protein sequence ID" value="CAG9772327.1"/>
    <property type="molecule type" value="Genomic_DNA"/>
</dbReference>
<keyword evidence="4 6" id="KW-0472">Membrane</keyword>
<evidence type="ECO:0000256" key="1">
    <source>
        <dbReference type="ARBA" id="ARBA00004141"/>
    </source>
</evidence>
<keyword evidence="9" id="KW-1185">Reference proteome</keyword>
<feature type="transmembrane region" description="Helical" evidence="6">
    <location>
        <begin position="448"/>
        <end position="469"/>
    </location>
</feature>
<gene>
    <name evidence="8" type="ORF">CEUTPL_LOCUS12741</name>
</gene>
<dbReference type="InterPro" id="IPR005828">
    <property type="entry name" value="MFS_sugar_transport-like"/>
</dbReference>
<protein>
    <recommendedName>
        <fullName evidence="7">Major facilitator superfamily (MFS) profile domain-containing protein</fullName>
    </recommendedName>
</protein>
<feature type="transmembrane region" description="Helical" evidence="6">
    <location>
        <begin position="416"/>
        <end position="436"/>
    </location>
</feature>
<name>A0A9N9MVG0_9CUCU</name>
<dbReference type="FunFam" id="1.20.1250.20:FF:000249">
    <property type="entry name" value="facilitated trehalose transporter Tret1"/>
    <property type="match status" value="1"/>
</dbReference>
<evidence type="ECO:0000256" key="4">
    <source>
        <dbReference type="ARBA" id="ARBA00023136"/>
    </source>
</evidence>
<dbReference type="Pfam" id="PF00083">
    <property type="entry name" value="Sugar_tr"/>
    <property type="match status" value="1"/>
</dbReference>
<evidence type="ECO:0000256" key="3">
    <source>
        <dbReference type="ARBA" id="ARBA00022989"/>
    </source>
</evidence>
<evidence type="ECO:0000256" key="2">
    <source>
        <dbReference type="ARBA" id="ARBA00022692"/>
    </source>
</evidence>
<dbReference type="AlphaFoldDB" id="A0A9N9MVG0"/>
<feature type="domain" description="Major facilitator superfamily (MFS) profile" evidence="7">
    <location>
        <begin position="58"/>
        <end position="504"/>
    </location>
</feature>
<feature type="transmembrane region" description="Helical" evidence="6">
    <location>
        <begin position="316"/>
        <end position="337"/>
    </location>
</feature>
<feature type="transmembrane region" description="Helical" evidence="6">
    <location>
        <begin position="56"/>
        <end position="84"/>
    </location>
</feature>
<dbReference type="InterPro" id="IPR036259">
    <property type="entry name" value="MFS_trans_sf"/>
</dbReference>
<reference evidence="8" key="1">
    <citation type="submission" date="2022-01" db="EMBL/GenBank/DDBJ databases">
        <authorList>
            <person name="King R."/>
        </authorList>
    </citation>
    <scope>NUCLEOTIDE SEQUENCE</scope>
</reference>
<feature type="transmembrane region" description="Helical" evidence="6">
    <location>
        <begin position="104"/>
        <end position="124"/>
    </location>
</feature>
<keyword evidence="5" id="KW-0325">Glycoprotein</keyword>
<proteinExistence type="predicted"/>
<comment type="subcellular location">
    <subcellularLocation>
        <location evidence="1">Membrane</location>
        <topology evidence="1">Multi-pass membrane protein</topology>
    </subcellularLocation>
</comment>
<dbReference type="GO" id="GO:0016020">
    <property type="term" value="C:membrane"/>
    <property type="evidence" value="ECO:0007669"/>
    <property type="project" value="UniProtKB-SubCell"/>
</dbReference>
<dbReference type="InterPro" id="IPR050549">
    <property type="entry name" value="MFS_Trehalose_Transporter"/>
</dbReference>
<dbReference type="OrthoDB" id="6612291at2759"/>
<evidence type="ECO:0000313" key="8">
    <source>
        <dbReference type="EMBL" id="CAG9772327.1"/>
    </source>
</evidence>
<dbReference type="GO" id="GO:0022857">
    <property type="term" value="F:transmembrane transporter activity"/>
    <property type="evidence" value="ECO:0007669"/>
    <property type="project" value="InterPro"/>
</dbReference>
<evidence type="ECO:0000259" key="7">
    <source>
        <dbReference type="PROSITE" id="PS50850"/>
    </source>
</evidence>
<feature type="transmembrane region" description="Helical" evidence="6">
    <location>
        <begin position="481"/>
        <end position="500"/>
    </location>
</feature>
<dbReference type="PANTHER" id="PTHR48021">
    <property type="match status" value="1"/>
</dbReference>
<dbReference type="InterPro" id="IPR020846">
    <property type="entry name" value="MFS_dom"/>
</dbReference>
<feature type="transmembrane region" description="Helical" evidence="6">
    <location>
        <begin position="218"/>
        <end position="237"/>
    </location>
</feature>
<feature type="transmembrane region" description="Helical" evidence="6">
    <location>
        <begin position="158"/>
        <end position="179"/>
    </location>
</feature>
<feature type="transmembrane region" description="Helical" evidence="6">
    <location>
        <begin position="136"/>
        <end position="152"/>
    </location>
</feature>
<evidence type="ECO:0000313" key="9">
    <source>
        <dbReference type="Proteomes" id="UP001152799"/>
    </source>
</evidence>
<evidence type="ECO:0000256" key="6">
    <source>
        <dbReference type="SAM" id="Phobius"/>
    </source>
</evidence>
<keyword evidence="2 6" id="KW-0812">Transmembrane</keyword>
<feature type="transmembrane region" description="Helical" evidence="6">
    <location>
        <begin position="349"/>
        <end position="369"/>
    </location>
</feature>
<keyword evidence="3 6" id="KW-1133">Transmembrane helix</keyword>
<dbReference type="PANTHER" id="PTHR48021:SF24">
    <property type="entry name" value="MAJOR FACILITATOR SUPERFAMILY (MFS) PROFILE DOMAIN-CONTAINING PROTEIN"/>
    <property type="match status" value="1"/>
</dbReference>
<organism evidence="8 9">
    <name type="scientific">Ceutorhynchus assimilis</name>
    <name type="common">cabbage seed weevil</name>
    <dbReference type="NCBI Taxonomy" id="467358"/>
    <lineage>
        <taxon>Eukaryota</taxon>
        <taxon>Metazoa</taxon>
        <taxon>Ecdysozoa</taxon>
        <taxon>Arthropoda</taxon>
        <taxon>Hexapoda</taxon>
        <taxon>Insecta</taxon>
        <taxon>Pterygota</taxon>
        <taxon>Neoptera</taxon>
        <taxon>Endopterygota</taxon>
        <taxon>Coleoptera</taxon>
        <taxon>Polyphaga</taxon>
        <taxon>Cucujiformia</taxon>
        <taxon>Curculionidae</taxon>
        <taxon>Ceutorhynchinae</taxon>
        <taxon>Ceutorhynchus</taxon>
    </lineage>
</organism>
<dbReference type="Gene3D" id="1.20.1250.20">
    <property type="entry name" value="MFS general substrate transporter like domains"/>
    <property type="match status" value="1"/>
</dbReference>
<accession>A0A9N9MVG0</accession>
<dbReference type="PROSITE" id="PS50850">
    <property type="entry name" value="MFS"/>
    <property type="match status" value="1"/>
</dbReference>